<evidence type="ECO:0000313" key="1">
    <source>
        <dbReference type="EMBL" id="XCN28160.1"/>
    </source>
</evidence>
<proteinExistence type="predicted"/>
<reference evidence="1" key="1">
    <citation type="submission" date="2024-06" db="EMBL/GenBank/DDBJ databases">
        <authorList>
            <person name="Gannavaram S."/>
            <person name="Nemani S."/>
            <person name="Datta M."/>
            <person name="Picchiottino A."/>
            <person name="Mereddy A."/>
            <person name="Gannavaram N."/>
            <person name="Honeycutt C."/>
            <person name="Tran D."/>
            <person name="Choi K."/>
            <person name="Srinivasan K."/>
            <person name="Johnson A."/>
        </authorList>
    </citation>
    <scope>NUCLEOTIDE SEQUENCE</scope>
</reference>
<dbReference type="EMBL" id="PP885733">
    <property type="protein sequence ID" value="XCN28160.1"/>
    <property type="molecule type" value="Genomic_DNA"/>
</dbReference>
<organism evidence="1">
    <name type="scientific">Pantoea phage Survivor</name>
    <dbReference type="NCBI Taxonomy" id="3232176"/>
    <lineage>
        <taxon>Viruses</taxon>
        <taxon>Duplodnaviria</taxon>
        <taxon>Heunggongvirae</taxon>
        <taxon>Uroviricota</taxon>
        <taxon>Caudoviricetes</taxon>
    </lineage>
</organism>
<accession>A0AAU8KX29</accession>
<name>A0AAU8KX29_9CAUD</name>
<sequence length="130" mass="14444">MATKAVIQYGTMKLNQIAAERKGKPIPNWWKVEDVQGFGLRINEGELNLMLAVQAFPVPEAGPGNFLVKFVTTFMSAPVGAHGYEFMPMPVGPMLQQDFPMYAVDEQDLQDGIMQLIADEAENILCQILQ</sequence>
<protein>
    <submittedName>
        <fullName evidence="1">Uncharacterized protein</fullName>
    </submittedName>
</protein>